<keyword evidence="1" id="KW-0812">Transmembrane</keyword>
<keyword evidence="3" id="KW-1185">Reference proteome</keyword>
<dbReference type="InterPro" id="IPR032531">
    <property type="entry name" value="DUF4956"/>
</dbReference>
<evidence type="ECO:0000256" key="1">
    <source>
        <dbReference type="SAM" id="Phobius"/>
    </source>
</evidence>
<dbReference type="AlphaFoldDB" id="A0A6M1RSY7"/>
<dbReference type="EMBL" id="JAAKYA010000095">
    <property type="protein sequence ID" value="NGO40487.1"/>
    <property type="molecule type" value="Genomic_DNA"/>
</dbReference>
<evidence type="ECO:0000313" key="3">
    <source>
        <dbReference type="Proteomes" id="UP000477311"/>
    </source>
</evidence>
<reference evidence="2 3" key="1">
    <citation type="submission" date="2020-02" db="EMBL/GenBank/DDBJ databases">
        <title>Draft genome sequence of Limisphaera ngatamarikiensis NGM72.4T, a thermophilic Verrucomicrobia grouped in subdivision 3.</title>
        <authorList>
            <person name="Carere C.R."/>
            <person name="Steen J."/>
            <person name="Hugenholtz P."/>
            <person name="Stott M.B."/>
        </authorList>
    </citation>
    <scope>NUCLEOTIDE SEQUENCE [LARGE SCALE GENOMIC DNA]</scope>
    <source>
        <strain evidence="2 3">NGM72.4</strain>
    </source>
</reference>
<comment type="caution">
    <text evidence="2">The sequence shown here is derived from an EMBL/GenBank/DDBJ whole genome shotgun (WGS) entry which is preliminary data.</text>
</comment>
<evidence type="ECO:0000313" key="2">
    <source>
        <dbReference type="EMBL" id="NGO40487.1"/>
    </source>
</evidence>
<feature type="transmembrane region" description="Helical" evidence="1">
    <location>
        <begin position="26"/>
        <end position="49"/>
    </location>
</feature>
<proteinExistence type="predicted"/>
<name>A0A6M1RSY7_9BACT</name>
<gene>
    <name evidence="2" type="ORF">G4L39_13950</name>
</gene>
<accession>A0A6M1RSY7</accession>
<dbReference type="Proteomes" id="UP000477311">
    <property type="component" value="Unassembled WGS sequence"/>
</dbReference>
<protein>
    <submittedName>
        <fullName evidence="2">DUF4956 domain-containing protein</fullName>
    </submittedName>
</protein>
<sequence length="231" mass="24702">MNTARFEESFRNLLGTPEMVAALPELVLSLALAAALAVLMGLVYVRFGYSLSNRRLFARNFLLLVVTTTLVISIVKSSLALSLGLVGALSIVRFRTAIKEPEELAYLFLAIGVGLGLGAGQALITIVALLIILGLIVIRGLTRRPPAQGNLYLTIGAPAPAGPTLQQLVQLLAESGASAVLKRYDHGPERLEAAFHASFPDPNALEQFIRKLRTLAPDASVTCMDDRTLAI</sequence>
<dbReference type="Pfam" id="PF16316">
    <property type="entry name" value="DUF4956"/>
    <property type="match status" value="1"/>
</dbReference>
<feature type="transmembrane region" description="Helical" evidence="1">
    <location>
        <begin position="61"/>
        <end position="92"/>
    </location>
</feature>
<dbReference type="RefSeq" id="WP_165109123.1">
    <property type="nucleotide sequence ID" value="NZ_JAAKYA010000095.1"/>
</dbReference>
<keyword evidence="1" id="KW-0472">Membrane</keyword>
<keyword evidence="1" id="KW-1133">Transmembrane helix</keyword>
<organism evidence="2 3">
    <name type="scientific">Limisphaera ngatamarikiensis</name>
    <dbReference type="NCBI Taxonomy" id="1324935"/>
    <lineage>
        <taxon>Bacteria</taxon>
        <taxon>Pseudomonadati</taxon>
        <taxon>Verrucomicrobiota</taxon>
        <taxon>Verrucomicrobiia</taxon>
        <taxon>Limisphaerales</taxon>
        <taxon>Limisphaeraceae</taxon>
        <taxon>Limisphaera</taxon>
    </lineage>
</organism>
<feature type="transmembrane region" description="Helical" evidence="1">
    <location>
        <begin position="104"/>
        <end position="137"/>
    </location>
</feature>